<dbReference type="InterPro" id="IPR056884">
    <property type="entry name" value="NPHP3-like_N"/>
</dbReference>
<dbReference type="PANTHER" id="PTHR10039:SF17">
    <property type="entry name" value="FUNGAL STAND N-TERMINAL GOODBYE DOMAIN-CONTAINING PROTEIN-RELATED"/>
    <property type="match status" value="1"/>
</dbReference>
<dbReference type="Pfam" id="PF24883">
    <property type="entry name" value="NPHP3_N"/>
    <property type="match status" value="1"/>
</dbReference>
<gene>
    <name evidence="3" type="ordered locus">MCP_2385</name>
</gene>
<dbReference type="Gene3D" id="3.40.50.300">
    <property type="entry name" value="P-loop containing nucleotide triphosphate hydrolases"/>
    <property type="match status" value="1"/>
</dbReference>
<feature type="domain" description="TIR" evidence="2">
    <location>
        <begin position="11"/>
        <end position="150"/>
    </location>
</feature>
<keyword evidence="4" id="KW-1185">Reference proteome</keyword>
<dbReference type="OrthoDB" id="137555at2157"/>
<name>D1Z185_METPS</name>
<dbReference type="Pfam" id="PF13676">
    <property type="entry name" value="TIR_2"/>
    <property type="match status" value="1"/>
</dbReference>
<reference evidence="3 4" key="2">
    <citation type="journal article" date="2008" name="Int. J. Syst. Evol. Microbiol.">
        <title>Methanocella paludicola gen. nov., sp. nov., a methane-producing archaeon, the first isolate of the lineage 'Rice Cluster I', and proposal of the new archaeal order Methanocellales ord. nov.</title>
        <authorList>
            <person name="Sakai S."/>
            <person name="Imachi H."/>
            <person name="Hanada S."/>
            <person name="Ohashi A."/>
            <person name="Harada H."/>
            <person name="Kamagata Y."/>
        </authorList>
    </citation>
    <scope>NUCLEOTIDE SEQUENCE [LARGE SCALE GENOMIC DNA]</scope>
    <source>
        <strain evidence="4">DSM 17711 / JCM 13418 / NBRC 101707 / SANAE</strain>
    </source>
</reference>
<reference evidence="3 4" key="1">
    <citation type="journal article" date="2007" name="Appl. Environ. Microbiol.">
        <title>Isolation of key methanogens for global methane emission from rice paddy fields: a novel isolate affiliated with the clone cluster rice cluster I.</title>
        <authorList>
            <person name="Sakai S."/>
            <person name="Imachi H."/>
            <person name="Sekiguchi Y."/>
            <person name="Ohashi A."/>
            <person name="Harada H."/>
            <person name="Kamagata Y."/>
        </authorList>
    </citation>
    <scope>NUCLEOTIDE SEQUENCE [LARGE SCALE GENOMIC DNA]</scope>
    <source>
        <strain evidence="4">DSM 17711 / JCM 13418 / NBRC 101707 / SANAE</strain>
    </source>
</reference>
<dbReference type="InterPro" id="IPR058056">
    <property type="entry name" value="WH_TANC1/2"/>
</dbReference>
<proteinExistence type="predicted"/>
<evidence type="ECO:0000256" key="1">
    <source>
        <dbReference type="ARBA" id="ARBA00022737"/>
    </source>
</evidence>
<dbReference type="GO" id="GO:0007165">
    <property type="term" value="P:signal transduction"/>
    <property type="evidence" value="ECO:0007669"/>
    <property type="project" value="InterPro"/>
</dbReference>
<dbReference type="STRING" id="304371.MCP_2385"/>
<dbReference type="Gene3D" id="3.40.50.10140">
    <property type="entry name" value="Toll/interleukin-1 receptor homology (TIR) domain"/>
    <property type="match status" value="1"/>
</dbReference>
<dbReference type="Pfam" id="PF25521">
    <property type="entry name" value="WHD_TANC1"/>
    <property type="match status" value="1"/>
</dbReference>
<dbReference type="InterPro" id="IPR035897">
    <property type="entry name" value="Toll_tir_struct_dom_sf"/>
</dbReference>
<dbReference type="KEGG" id="mpd:MCP_2385"/>
<protein>
    <recommendedName>
        <fullName evidence="2">TIR domain-containing protein</fullName>
    </recommendedName>
</protein>
<dbReference type="eggNOG" id="arCOG03047">
    <property type="taxonomic scope" value="Archaea"/>
</dbReference>
<dbReference type="InParanoid" id="D1Z185"/>
<dbReference type="PROSITE" id="PS50104">
    <property type="entry name" value="TIR"/>
    <property type="match status" value="1"/>
</dbReference>
<organism evidence="3 4">
    <name type="scientific">Methanocella paludicola (strain DSM 17711 / JCM 13418 / NBRC 101707 / SANAE)</name>
    <dbReference type="NCBI Taxonomy" id="304371"/>
    <lineage>
        <taxon>Archaea</taxon>
        <taxon>Methanobacteriati</taxon>
        <taxon>Methanobacteriota</taxon>
        <taxon>Stenosarchaea group</taxon>
        <taxon>Methanomicrobia</taxon>
        <taxon>Methanocellales</taxon>
        <taxon>Methanocellaceae</taxon>
        <taxon>Methanocella</taxon>
    </lineage>
</organism>
<sequence length="1050" mass="119731">MTEERIKGISPKKRIFLSYGRDEHVSFALRLKNDLIARRYDVWFDADRIKPGADWEQYIEDGLAWASESPDGQLILLMTPHSVRRPDGFCLNELARAIQLNMKVIPVMLSWCEPPLSICRIQWLDMQDCLPVDRSPGPYEEKLKALLEVIEHGTESVAGAQARLAGALKPLSFDSEIKYNLHRFIGRTWVTEAIEEWLNDSDAQRVFWITGRPGVGKTSISAWLCANWREVAAFHFCRHDNVQKIDPRRCIMSLAYQLSTQLPEYERRLARMSLEDLSGLNARALFDKLIVQPLSRDFPRPRQAMVIVIDALDEATVDGKNDLAGFIASELERTPQWLRLIVTSRPEPEVAGALQAYRQFAIETGDVRNEDDVEEFLARELGEGVPADTIKKVAAKCNGLFIYAEWVVKEIKYGRLSLDNIDDFPKGLGGIYLRFFERQFPDIRAWEARIRPVLEIMAASFEPLSLRSIAAIFKWNVHEERELKLSLGSLFIANSDGVRPFHASVMEWLTDEKKDDRYFVSAGEGHRILGTYLLEHYKKGKPAWNRPMMKYLPMHLCLADMAYEAEEVLRNMDFVSREWSLDRFNVMRWWAVAEEHDGLYMTDMLKGMIENPPGYDERRLEVAASMLMSSFRVAESCRIYEHLADRYRSAGRHDELREVLSKQVSLLVTMSDHERAVPLLEELERKCRESGDLGCLQQALQSRAEYLWTRNEFDEALSILREQERICRETDNYEGLCACLNEQSTIQRVKGNVGAGMALLKEQEGICRSIGNIDGVKESLSNQGIVMKALGELDAAVKLFKEVEALSRKTNDKKLLCESMIGISTIDIWRGEYDRALEALKKAEMLCRELNYKWYLWDVLYEQSLCLRQKGDLDAAGRIVGEAMQICRDIDNPFGIQFCMGQQAAILRLRGDLDGALAVHREQERICREIGHKRDLAVSLNNQAIILRMGGAVDDALALHGEAEKAFREIGYKYGLQECLGEKAMALSAKGDFEGALTALKEQRAYCKDMALKPDLIRCLEQMSGVLHALEDRKAPVKELELSGAKKGAK</sequence>
<dbReference type="Proteomes" id="UP000001882">
    <property type="component" value="Chromosome"/>
</dbReference>
<reference evidence="4" key="3">
    <citation type="journal article" date="2011" name="PLoS ONE">
        <title>Genome sequence of a mesophilic hydrogenotrophic methanogen Methanocella paludicola, the first cultivated representative of the order Methanocellales.</title>
        <authorList>
            <person name="Sakai S."/>
            <person name="Takaki Y."/>
            <person name="Shimamura S."/>
            <person name="Sekine M."/>
            <person name="Tajima T."/>
            <person name="Kosugi H."/>
            <person name="Ichikawa N."/>
            <person name="Tasumi E."/>
            <person name="Hiraki A.T."/>
            <person name="Shimizu A."/>
            <person name="Kato Y."/>
            <person name="Nishiko R."/>
            <person name="Mori K."/>
            <person name="Fujita N."/>
            <person name="Imachi H."/>
            <person name="Takai K."/>
        </authorList>
    </citation>
    <scope>NUCLEOTIDE SEQUENCE [LARGE SCALE GENOMIC DNA]</scope>
    <source>
        <strain evidence="4">DSM 17711 / JCM 13418 / NBRC 101707 / SANAE</strain>
    </source>
</reference>
<dbReference type="SUPFAM" id="SSF52540">
    <property type="entry name" value="P-loop containing nucleoside triphosphate hydrolases"/>
    <property type="match status" value="1"/>
</dbReference>
<dbReference type="PANTHER" id="PTHR10039">
    <property type="entry name" value="AMELOGENIN"/>
    <property type="match status" value="1"/>
</dbReference>
<keyword evidence="1" id="KW-0677">Repeat</keyword>
<evidence type="ECO:0000313" key="4">
    <source>
        <dbReference type="Proteomes" id="UP000001882"/>
    </source>
</evidence>
<dbReference type="InterPro" id="IPR027417">
    <property type="entry name" value="P-loop_NTPase"/>
</dbReference>
<accession>D1Z185</accession>
<dbReference type="Gene3D" id="1.25.40.10">
    <property type="entry name" value="Tetratricopeptide repeat domain"/>
    <property type="match status" value="2"/>
</dbReference>
<evidence type="ECO:0000313" key="3">
    <source>
        <dbReference type="EMBL" id="BAI62457.1"/>
    </source>
</evidence>
<dbReference type="InterPro" id="IPR011990">
    <property type="entry name" value="TPR-like_helical_dom_sf"/>
</dbReference>
<dbReference type="RefSeq" id="WP_012901131.1">
    <property type="nucleotide sequence ID" value="NC_013665.1"/>
</dbReference>
<dbReference type="GeneID" id="8682178"/>
<dbReference type="SUPFAM" id="SSF52200">
    <property type="entry name" value="Toll/Interleukin receptor TIR domain"/>
    <property type="match status" value="1"/>
</dbReference>
<dbReference type="EMBL" id="AP011532">
    <property type="protein sequence ID" value="BAI62457.1"/>
    <property type="molecule type" value="Genomic_DNA"/>
</dbReference>
<dbReference type="AlphaFoldDB" id="D1Z185"/>
<dbReference type="SUPFAM" id="SSF48452">
    <property type="entry name" value="TPR-like"/>
    <property type="match status" value="3"/>
</dbReference>
<evidence type="ECO:0000259" key="2">
    <source>
        <dbReference type="PROSITE" id="PS50104"/>
    </source>
</evidence>
<dbReference type="eggNOG" id="arCOG00467">
    <property type="taxonomic scope" value="Archaea"/>
</dbReference>
<dbReference type="InterPro" id="IPR000157">
    <property type="entry name" value="TIR_dom"/>
</dbReference>